<sequence length="1177" mass="133783">MFRKNLKAHLQCRTHLACLHNRRTRLQNEDQHQVQFREAYDAPFIQQSFISEPALPSRVPVMFGEDPLDLYTVMDVDSSTPSMAHMITELGQTERPPETTPEEIQAALRESFESMLIKAMQETHLRDMDPGLPDEEGSSGESDQDVDDEDVCVDLDVAEPSDYFPYPNKAVMLLDILDNMPRCRFTDTQMSLILHLAKKLGAAGIPSLKGLRKIQKTVQAECGHKPLRIVSHLGNVFYMNDVRDAIANDFANPRVAPHLQCCFHEKTKGISETYQAERLQEYSPEQLTPMFSKGAKRFWVNELARLQDGRFIIPETWIVRDRSLEDGTTESRLTTDALVVAQTLDGCWAITGEDMMADADDLELDFMDILTMFGPNIEWVEGSAVPAMPNTMRELVDDDEDLVVVMVTPWADDVSGNKSKQYNKHMNMYAQNTCLPGRLLQQEFHVHYISTSPHASSLEQFAAFRDHVKSTEKNPVRCFNAHTKRKCRCILRTPGLPADNPQQSEEASHIGGNSNHPCRKCHWGGTKLEKESTAVYHACHKPGIARNAAEIRAELQNQLRLATFGDSDAIQTRQRSSGTKDKISQYWIDQILARVTDIREKEPQADVDDITSRVQTWLEEQPRDKMNPLLDMTGLDPSQDTPVELLHTVLLGVIKYIWHFLHTSQWSDQDRLLLAVRLQSTDISGLHIPPIHASYMMQYKNNLIGKHYKTVMQALSFHVHNICTPEQFTLIKAAGDLGARLWVPEIDNMDSYIADLKIMIANVLDAWDAVDPLRIIVKIKLHLLTHIPDDIQRFGPSVRFLTEIQESYNSVFRACSIYSNRLSPSRDIGLKFASMNRVKHLLCGGFWFNSVSKGWISAGQTVQDVLLEDPVFQHHLGWVSSEPAEPGTIKLAALKTNPPLEWQSTKASLHWQEGDIPAADTRWKVDLVVGNSKETVLGRVCEIISGTKGLIMLERFIYTAQRHPEFDWPLVRRPRGTEITQNNINSFVVVNSASIRFVCSVQHDCRKGKCQPSIIGKERQEREETDRTICLIQHSDDDFFVLNMAGLHNFTNICNILPRSLTELQLLHPDREAFHQEISTKSQSLGQDKRQKTAEKRRATAARKWEAVKKAEEEAAAAEAAAQHAEEQGDMDSDEEEEEEEHEPEPEQGAKSEDIELDEGHEFIPARRRSKRKRQRT</sequence>
<gene>
    <name evidence="2" type="ORF">DFH07DRAFT_780564</name>
</gene>
<proteinExistence type="predicted"/>
<feature type="compositionally biased region" description="Basic and acidic residues" evidence="1">
    <location>
        <begin position="1148"/>
        <end position="1165"/>
    </location>
</feature>
<accession>A0AAD7I3B7</accession>
<keyword evidence="3" id="KW-1185">Reference proteome</keyword>
<protein>
    <submittedName>
        <fullName evidence="2">Uncharacterized protein</fullName>
    </submittedName>
</protein>
<evidence type="ECO:0000256" key="1">
    <source>
        <dbReference type="SAM" id="MobiDB-lite"/>
    </source>
</evidence>
<dbReference type="AlphaFoldDB" id="A0AAD7I3B7"/>
<name>A0AAD7I3B7_9AGAR</name>
<dbReference type="PANTHER" id="PTHR31912:SF34">
    <property type="entry name" value="NOTOCHORD-RELATED PROTEIN"/>
    <property type="match status" value="1"/>
</dbReference>
<evidence type="ECO:0000313" key="2">
    <source>
        <dbReference type="EMBL" id="KAJ7733539.1"/>
    </source>
</evidence>
<organism evidence="2 3">
    <name type="scientific">Mycena maculata</name>
    <dbReference type="NCBI Taxonomy" id="230809"/>
    <lineage>
        <taxon>Eukaryota</taxon>
        <taxon>Fungi</taxon>
        <taxon>Dikarya</taxon>
        <taxon>Basidiomycota</taxon>
        <taxon>Agaricomycotina</taxon>
        <taxon>Agaricomycetes</taxon>
        <taxon>Agaricomycetidae</taxon>
        <taxon>Agaricales</taxon>
        <taxon>Marasmiineae</taxon>
        <taxon>Mycenaceae</taxon>
        <taxon>Mycena</taxon>
    </lineage>
</organism>
<evidence type="ECO:0000313" key="3">
    <source>
        <dbReference type="Proteomes" id="UP001215280"/>
    </source>
</evidence>
<dbReference type="Proteomes" id="UP001215280">
    <property type="component" value="Unassembled WGS sequence"/>
</dbReference>
<feature type="compositionally biased region" description="Polar residues" evidence="1">
    <location>
        <begin position="1077"/>
        <end position="1086"/>
    </location>
</feature>
<feature type="compositionally biased region" description="Basic and acidic residues" evidence="1">
    <location>
        <begin position="1087"/>
        <end position="1113"/>
    </location>
</feature>
<feature type="compositionally biased region" description="Acidic residues" evidence="1">
    <location>
        <begin position="1128"/>
        <end position="1146"/>
    </location>
</feature>
<feature type="region of interest" description="Disordered" evidence="1">
    <location>
        <begin position="1077"/>
        <end position="1177"/>
    </location>
</feature>
<dbReference type="EMBL" id="JARJLG010000167">
    <property type="protein sequence ID" value="KAJ7733539.1"/>
    <property type="molecule type" value="Genomic_DNA"/>
</dbReference>
<feature type="compositionally biased region" description="Acidic residues" evidence="1">
    <location>
        <begin position="132"/>
        <end position="148"/>
    </location>
</feature>
<dbReference type="PANTHER" id="PTHR31912">
    <property type="entry name" value="IP13529P"/>
    <property type="match status" value="1"/>
</dbReference>
<feature type="compositionally biased region" description="Basic residues" evidence="1">
    <location>
        <begin position="1166"/>
        <end position="1177"/>
    </location>
</feature>
<feature type="region of interest" description="Disordered" evidence="1">
    <location>
        <begin position="127"/>
        <end position="148"/>
    </location>
</feature>
<comment type="caution">
    <text evidence="2">The sequence shown here is derived from an EMBL/GenBank/DDBJ whole genome shotgun (WGS) entry which is preliminary data.</text>
</comment>
<reference evidence="2" key="1">
    <citation type="submission" date="2023-03" db="EMBL/GenBank/DDBJ databases">
        <title>Massive genome expansion in bonnet fungi (Mycena s.s.) driven by repeated elements and novel gene families across ecological guilds.</title>
        <authorList>
            <consortium name="Lawrence Berkeley National Laboratory"/>
            <person name="Harder C.B."/>
            <person name="Miyauchi S."/>
            <person name="Viragh M."/>
            <person name="Kuo A."/>
            <person name="Thoen E."/>
            <person name="Andreopoulos B."/>
            <person name="Lu D."/>
            <person name="Skrede I."/>
            <person name="Drula E."/>
            <person name="Henrissat B."/>
            <person name="Morin E."/>
            <person name="Kohler A."/>
            <person name="Barry K."/>
            <person name="LaButti K."/>
            <person name="Morin E."/>
            <person name="Salamov A."/>
            <person name="Lipzen A."/>
            <person name="Mereny Z."/>
            <person name="Hegedus B."/>
            <person name="Baldrian P."/>
            <person name="Stursova M."/>
            <person name="Weitz H."/>
            <person name="Taylor A."/>
            <person name="Grigoriev I.V."/>
            <person name="Nagy L.G."/>
            <person name="Martin F."/>
            <person name="Kauserud H."/>
        </authorList>
    </citation>
    <scope>NUCLEOTIDE SEQUENCE</scope>
    <source>
        <strain evidence="2">CBHHK188m</strain>
    </source>
</reference>